<dbReference type="EMBL" id="JACHLI010000001">
    <property type="protein sequence ID" value="MBB4861368.1"/>
    <property type="molecule type" value="Genomic_DNA"/>
</dbReference>
<reference evidence="1 2" key="1">
    <citation type="submission" date="2020-08" db="EMBL/GenBank/DDBJ databases">
        <title>Functional genomics of gut bacteria from endangered species of beetles.</title>
        <authorList>
            <person name="Carlos-Shanley C."/>
        </authorList>
    </citation>
    <scope>NUCLEOTIDE SEQUENCE [LARGE SCALE GENOMIC DNA]</scope>
    <source>
        <strain evidence="1 2">S00179</strain>
    </source>
</reference>
<dbReference type="AlphaFoldDB" id="A0A7W7NY67"/>
<dbReference type="Gene3D" id="3.60.21.10">
    <property type="match status" value="1"/>
</dbReference>
<comment type="caution">
    <text evidence="1">The sequence shown here is derived from an EMBL/GenBank/DDBJ whole genome shotgun (WGS) entry which is preliminary data.</text>
</comment>
<dbReference type="Proteomes" id="UP000566995">
    <property type="component" value="Unassembled WGS sequence"/>
</dbReference>
<dbReference type="InterPro" id="IPR029052">
    <property type="entry name" value="Metallo-depent_PP-like"/>
</dbReference>
<accession>A0A7W7NY67</accession>
<evidence type="ECO:0000313" key="2">
    <source>
        <dbReference type="Proteomes" id="UP000566995"/>
    </source>
</evidence>
<dbReference type="RefSeq" id="WP_184585637.1">
    <property type="nucleotide sequence ID" value="NZ_JACHLI010000001.1"/>
</dbReference>
<sequence>MRVLSISSAQYSRVLVVSDLFGNFAALSKLVEKVDFDAKKDLLILNGNFLGFTYTSKEASNWLSKPWVKAVAGLNELAMLTRLSGQKVASLVGQWMNLLDEGAREALRGALEALPLAIEVETAEGIAVCASRPLPEGCQWKRLKADLLVRDGEPMTLLRGFEGRLPGLKASRVIVTERSFPNPDILLSISGFQTEIAGETPDSLPEPVLELGNRLIMLSSGQTNQGPRYRNDSLVAYLELNSFVASLPGGGSCLMGFINTAEASLMKIS</sequence>
<gene>
    <name evidence="1" type="ORF">HNP46_000179</name>
</gene>
<protein>
    <recommendedName>
        <fullName evidence="3">Metallophosphoesterase</fullName>
    </recommendedName>
</protein>
<organism evidence="1 2">
    <name type="scientific">Pseudomonas nitroreducens</name>
    <dbReference type="NCBI Taxonomy" id="46680"/>
    <lineage>
        <taxon>Bacteria</taxon>
        <taxon>Pseudomonadati</taxon>
        <taxon>Pseudomonadota</taxon>
        <taxon>Gammaproteobacteria</taxon>
        <taxon>Pseudomonadales</taxon>
        <taxon>Pseudomonadaceae</taxon>
        <taxon>Pseudomonas</taxon>
    </lineage>
</organism>
<dbReference type="SUPFAM" id="SSF56300">
    <property type="entry name" value="Metallo-dependent phosphatases"/>
    <property type="match status" value="1"/>
</dbReference>
<name>A0A7W7NY67_PSENT</name>
<evidence type="ECO:0000313" key="1">
    <source>
        <dbReference type="EMBL" id="MBB4861368.1"/>
    </source>
</evidence>
<evidence type="ECO:0008006" key="3">
    <source>
        <dbReference type="Google" id="ProtNLM"/>
    </source>
</evidence>
<proteinExistence type="predicted"/>